<gene>
    <name evidence="2" type="ORF">GCM10023172_15830</name>
</gene>
<comment type="caution">
    <text evidence="2">The sequence shown here is derived from an EMBL/GenBank/DDBJ whole genome shotgun (WGS) entry which is preliminary data.</text>
</comment>
<evidence type="ECO:0000313" key="3">
    <source>
        <dbReference type="Proteomes" id="UP001501243"/>
    </source>
</evidence>
<dbReference type="Proteomes" id="UP001501243">
    <property type="component" value="Unassembled WGS sequence"/>
</dbReference>
<keyword evidence="3" id="KW-1185">Reference proteome</keyword>
<reference evidence="3" key="1">
    <citation type="journal article" date="2019" name="Int. J. Syst. Evol. Microbiol.">
        <title>The Global Catalogue of Microorganisms (GCM) 10K type strain sequencing project: providing services to taxonomists for standard genome sequencing and annotation.</title>
        <authorList>
            <consortium name="The Broad Institute Genomics Platform"/>
            <consortium name="The Broad Institute Genome Sequencing Center for Infectious Disease"/>
            <person name="Wu L."/>
            <person name="Ma J."/>
        </authorList>
    </citation>
    <scope>NUCLEOTIDE SEQUENCE [LARGE SCALE GENOMIC DNA]</scope>
    <source>
        <strain evidence="3">JCM 17841</strain>
    </source>
</reference>
<dbReference type="Pfam" id="PF13586">
    <property type="entry name" value="DDE_Tnp_1_2"/>
    <property type="match status" value="1"/>
</dbReference>
<proteinExistence type="predicted"/>
<evidence type="ECO:0000259" key="1">
    <source>
        <dbReference type="Pfam" id="PF13586"/>
    </source>
</evidence>
<dbReference type="InterPro" id="IPR025668">
    <property type="entry name" value="Tnp_DDE_dom"/>
</dbReference>
<sequence>MTAVADQGAVSVIPPKTSRLHQRPYDHNLYADRNKIERFFGRLKEARGFATRYEKTAVSFLAIAHLLAALDWMR</sequence>
<dbReference type="EMBL" id="BAABGQ010000005">
    <property type="protein sequence ID" value="GAA4498579.1"/>
    <property type="molecule type" value="Genomic_DNA"/>
</dbReference>
<evidence type="ECO:0000313" key="2">
    <source>
        <dbReference type="EMBL" id="GAA4498579.1"/>
    </source>
</evidence>
<organism evidence="2 3">
    <name type="scientific">Hymenobacter ginsengisoli</name>
    <dbReference type="NCBI Taxonomy" id="1051626"/>
    <lineage>
        <taxon>Bacteria</taxon>
        <taxon>Pseudomonadati</taxon>
        <taxon>Bacteroidota</taxon>
        <taxon>Cytophagia</taxon>
        <taxon>Cytophagales</taxon>
        <taxon>Hymenobacteraceae</taxon>
        <taxon>Hymenobacter</taxon>
    </lineage>
</organism>
<name>A0ABP8Q9E8_9BACT</name>
<accession>A0ABP8Q9E8</accession>
<protein>
    <recommendedName>
        <fullName evidence="1">Transposase DDE domain-containing protein</fullName>
    </recommendedName>
</protein>
<feature type="domain" description="Transposase DDE" evidence="1">
    <location>
        <begin position="23"/>
        <end position="74"/>
    </location>
</feature>